<protein>
    <submittedName>
        <fullName evidence="1">Uncharacterized protein</fullName>
    </submittedName>
</protein>
<evidence type="ECO:0000313" key="2">
    <source>
        <dbReference type="Proteomes" id="UP000001404"/>
    </source>
</evidence>
<accession>D2PG51</accession>
<dbReference type="KEGG" id="sii:LD85_0474"/>
<dbReference type="AlphaFoldDB" id="D2PG51"/>
<gene>
    <name evidence="1" type="ordered locus">LD85_0474</name>
</gene>
<dbReference type="Proteomes" id="UP000001404">
    <property type="component" value="Chromosome"/>
</dbReference>
<proteinExistence type="predicted"/>
<organism evidence="1 2">
    <name type="scientific">Saccharolobus islandicus (strain L.D.8.5 / Lassen #2)</name>
    <name type="common">Sulfolobus islandicus</name>
    <dbReference type="NCBI Taxonomy" id="425944"/>
    <lineage>
        <taxon>Archaea</taxon>
        <taxon>Thermoproteota</taxon>
        <taxon>Thermoprotei</taxon>
        <taxon>Sulfolobales</taxon>
        <taxon>Sulfolobaceae</taxon>
        <taxon>Saccharolobus</taxon>
    </lineage>
</organism>
<evidence type="ECO:0000313" key="1">
    <source>
        <dbReference type="EMBL" id="ADB86245.1"/>
    </source>
</evidence>
<dbReference type="EMBL" id="CP001731">
    <property type="protein sequence ID" value="ADB86245.1"/>
    <property type="molecule type" value="Genomic_DNA"/>
</dbReference>
<dbReference type="HOGENOM" id="CLU_2629891_0_0_2"/>
<reference evidence="2" key="1">
    <citation type="journal article" date="2009" name="Proc. Natl. Acad. Sci. U.S.A.">
        <title>Biogeography of the Sulfolobus islandicus pan-genome.</title>
        <authorList>
            <person name="Reno M.L."/>
            <person name="Held N.L."/>
            <person name="Fields C.J."/>
            <person name="Burke P.V."/>
            <person name="Whitaker R.J."/>
        </authorList>
    </citation>
    <scope>NUCLEOTIDE SEQUENCE [LARGE SCALE GENOMIC DNA]</scope>
    <source>
        <strain evidence="2">L.D.8.5 / Lassen #2</strain>
    </source>
</reference>
<sequence length="77" mass="8305">MGMALFLLDYLHNNFTILLEGVIICTAHAEHGSKLLITRSASNPSIFSFSSVILCPSILFSTGPPLILKFLSVGVII</sequence>
<name>D2PG51_SACI9</name>